<gene>
    <name evidence="1" type="ORF">BAMA_14655</name>
</gene>
<dbReference type="SUPFAM" id="SSF48452">
    <property type="entry name" value="TPR-like"/>
    <property type="match status" value="1"/>
</dbReference>
<organism evidence="1 2">
    <name type="scientific">Bacillus manliponensis</name>
    <dbReference type="NCBI Taxonomy" id="574376"/>
    <lineage>
        <taxon>Bacteria</taxon>
        <taxon>Bacillati</taxon>
        <taxon>Bacillota</taxon>
        <taxon>Bacilli</taxon>
        <taxon>Bacillales</taxon>
        <taxon>Bacillaceae</taxon>
        <taxon>Bacillus</taxon>
        <taxon>Bacillus cereus group</taxon>
    </lineage>
</organism>
<keyword evidence="2" id="KW-1185">Reference proteome</keyword>
<evidence type="ECO:0000313" key="1">
    <source>
        <dbReference type="EMBL" id="KEK20647.1"/>
    </source>
</evidence>
<proteinExistence type="predicted"/>
<protein>
    <submittedName>
        <fullName evidence="1">Uncharacterized protein</fullName>
    </submittedName>
</protein>
<evidence type="ECO:0000313" key="2">
    <source>
        <dbReference type="Proteomes" id="UP000027822"/>
    </source>
</evidence>
<dbReference type="STRING" id="574376.BAMA_14655"/>
<accession>A0A073K2F7</accession>
<sequence>MVESLVVLKRYEEALNLIVDAEKIFPSAPDFPFWKGEIYFTQKRFDDAKEVYMNIINQRDKYDNVIFHAGAQAVLPYTRIAQIYEVEKQDLEALKYYAEVLNESGSRVEAIVKSLLILSKFHTPEEIYDFVNTRNLIEKDHIRIEVLKKLLNQGLGKLTLLLTEDFLNQTDAIVHALQLKAKMIMNEDTLDFDEEELIYGVRQNVLNIADLIMLYEKTKSEKVRKLIVNSKFKHVFEYLFTETKRGKKIKQGEYVAILEKALRFKKSEFAERLISYANIFPKQVYAKIADLFYENGYEDIALEFYQLADENHISKQGYVNIIEWLIAQDNKEEANRIALQAIALFKKDFRFYKYAINLETKDRSLIVLEALQQFSDSNWLKVK</sequence>
<dbReference type="AlphaFoldDB" id="A0A073K2F7"/>
<dbReference type="Proteomes" id="UP000027822">
    <property type="component" value="Unassembled WGS sequence"/>
</dbReference>
<dbReference type="EMBL" id="JOTN01000003">
    <property type="protein sequence ID" value="KEK20647.1"/>
    <property type="molecule type" value="Genomic_DNA"/>
</dbReference>
<comment type="caution">
    <text evidence="1">The sequence shown here is derived from an EMBL/GenBank/DDBJ whole genome shotgun (WGS) entry which is preliminary data.</text>
</comment>
<reference evidence="1 2" key="1">
    <citation type="submission" date="2014-06" db="EMBL/GenBank/DDBJ databases">
        <title>Draft genome sequence of Bacillus manliponensis JCM 15802 (MCCC 1A00708).</title>
        <authorList>
            <person name="Lai Q."/>
            <person name="Liu Y."/>
            <person name="Shao Z."/>
        </authorList>
    </citation>
    <scope>NUCLEOTIDE SEQUENCE [LARGE SCALE GENOMIC DNA]</scope>
    <source>
        <strain evidence="1 2">JCM 15802</strain>
    </source>
</reference>
<dbReference type="Gene3D" id="1.25.40.10">
    <property type="entry name" value="Tetratricopeptide repeat domain"/>
    <property type="match status" value="1"/>
</dbReference>
<name>A0A073K2F7_9BACI</name>
<dbReference type="eggNOG" id="COG0457">
    <property type="taxonomic scope" value="Bacteria"/>
</dbReference>
<dbReference type="InterPro" id="IPR011990">
    <property type="entry name" value="TPR-like_helical_dom_sf"/>
</dbReference>